<dbReference type="InterPro" id="IPR011437">
    <property type="entry name" value="DUF1540"/>
</dbReference>
<gene>
    <name evidence="2" type="ORF">CLOACE_06200</name>
</gene>
<comment type="caution">
    <text evidence="2">The sequence shown here is derived from an EMBL/GenBank/DDBJ whole genome shotgun (WGS) entry which is preliminary data.</text>
</comment>
<dbReference type="Pfam" id="PF07561">
    <property type="entry name" value="DUF1540"/>
    <property type="match status" value="1"/>
</dbReference>
<dbReference type="OrthoDB" id="1756089at2"/>
<protein>
    <recommendedName>
        <fullName evidence="1">DUF1540 domain-containing protein</fullName>
    </recommendedName>
</protein>
<accession>A0A1E8F0Q6</accession>
<organism evidence="2 3">
    <name type="scientific">Clostridium acetireducens DSM 10703</name>
    <dbReference type="NCBI Taxonomy" id="1121290"/>
    <lineage>
        <taxon>Bacteria</taxon>
        <taxon>Bacillati</taxon>
        <taxon>Bacillota</taxon>
        <taxon>Clostridia</taxon>
        <taxon>Eubacteriales</taxon>
        <taxon>Clostridiaceae</taxon>
        <taxon>Clostridium</taxon>
    </lineage>
</organism>
<proteinExistence type="predicted"/>
<dbReference type="AlphaFoldDB" id="A0A1E8F0Q6"/>
<reference evidence="2 3" key="1">
    <citation type="submission" date="2016-06" db="EMBL/GenBank/DDBJ databases">
        <title>Genome sequence of Clostridium acetireducens DSM 10703.</title>
        <authorList>
            <person name="Poehlein A."/>
            <person name="Fluechter S."/>
            <person name="Duerre P."/>
            <person name="Daniel R."/>
        </authorList>
    </citation>
    <scope>NUCLEOTIDE SEQUENCE [LARGE SCALE GENOMIC DNA]</scope>
    <source>
        <strain evidence="2 3">DSM 10703</strain>
    </source>
</reference>
<evidence type="ECO:0000259" key="1">
    <source>
        <dbReference type="Pfam" id="PF07561"/>
    </source>
</evidence>
<dbReference type="RefSeq" id="WP_070109581.1">
    <property type="nucleotide sequence ID" value="NZ_LZFO01000006.1"/>
</dbReference>
<keyword evidence="3" id="KW-1185">Reference proteome</keyword>
<evidence type="ECO:0000313" key="2">
    <source>
        <dbReference type="EMBL" id="OFI07033.1"/>
    </source>
</evidence>
<dbReference type="PATRIC" id="fig|1121290.3.peg.631"/>
<name>A0A1E8F0Q6_9CLOT</name>
<sequence length="52" mass="6020">MNHNDSIKCVVEECKFHCKDDNYCTLNQIEVVKHTSNANKVENTDCGSFKRE</sequence>
<dbReference type="Proteomes" id="UP000175744">
    <property type="component" value="Unassembled WGS sequence"/>
</dbReference>
<dbReference type="EMBL" id="LZFO01000006">
    <property type="protein sequence ID" value="OFI07033.1"/>
    <property type="molecule type" value="Genomic_DNA"/>
</dbReference>
<feature type="domain" description="DUF1540" evidence="1">
    <location>
        <begin position="7"/>
        <end position="49"/>
    </location>
</feature>
<evidence type="ECO:0000313" key="3">
    <source>
        <dbReference type="Proteomes" id="UP000175744"/>
    </source>
</evidence>
<dbReference type="STRING" id="1121290.CLAOCE_06200"/>